<dbReference type="PROSITE" id="PS01124">
    <property type="entry name" value="HTH_ARAC_FAMILY_2"/>
    <property type="match status" value="1"/>
</dbReference>
<dbReference type="SUPFAM" id="SSF55874">
    <property type="entry name" value="ATPase domain of HSP90 chaperone/DNA topoisomerase II/histidine kinase"/>
    <property type="match status" value="1"/>
</dbReference>
<dbReference type="SMART" id="SM00448">
    <property type="entry name" value="REC"/>
    <property type="match status" value="1"/>
</dbReference>
<dbReference type="GO" id="GO:0043565">
    <property type="term" value="F:sequence-specific DNA binding"/>
    <property type="evidence" value="ECO:0007669"/>
    <property type="project" value="InterPro"/>
</dbReference>
<dbReference type="Pfam" id="PF02518">
    <property type="entry name" value="HATPase_c"/>
    <property type="match status" value="1"/>
</dbReference>
<dbReference type="Pfam" id="PF00512">
    <property type="entry name" value="HisKA"/>
    <property type="match status" value="1"/>
</dbReference>
<evidence type="ECO:0000259" key="15">
    <source>
        <dbReference type="PROSITE" id="PS50109"/>
    </source>
</evidence>
<evidence type="ECO:0000313" key="18">
    <source>
        <dbReference type="Proteomes" id="UP000199462"/>
    </source>
</evidence>
<dbReference type="Gene3D" id="3.30.565.10">
    <property type="entry name" value="Histidine kinase-like ATPase, C-terminal domain"/>
    <property type="match status" value="1"/>
</dbReference>
<dbReference type="PROSITE" id="PS50110">
    <property type="entry name" value="RESPONSE_REGULATORY"/>
    <property type="match status" value="1"/>
</dbReference>
<dbReference type="InterPro" id="IPR011123">
    <property type="entry name" value="Y_Y_Y"/>
</dbReference>
<keyword evidence="7" id="KW-0067">ATP-binding</keyword>
<dbReference type="GO" id="GO:0005524">
    <property type="term" value="F:ATP binding"/>
    <property type="evidence" value="ECO:0007669"/>
    <property type="project" value="UniProtKB-KW"/>
</dbReference>
<evidence type="ECO:0000256" key="9">
    <source>
        <dbReference type="ARBA" id="ARBA00023015"/>
    </source>
</evidence>
<dbReference type="SUPFAM" id="SSF52172">
    <property type="entry name" value="CheY-like"/>
    <property type="match status" value="1"/>
</dbReference>
<dbReference type="InterPro" id="IPR018062">
    <property type="entry name" value="HTH_AraC-typ_CS"/>
</dbReference>
<dbReference type="Gene3D" id="2.130.10.10">
    <property type="entry name" value="YVTN repeat-like/Quinoprotein amine dehydrogenase"/>
    <property type="match status" value="2"/>
</dbReference>
<accession>A0A1I6JCH5</accession>
<dbReference type="PANTHER" id="PTHR43547:SF2">
    <property type="entry name" value="HYBRID SIGNAL TRANSDUCTION HISTIDINE KINASE C"/>
    <property type="match status" value="1"/>
</dbReference>
<keyword evidence="18" id="KW-1185">Reference proteome</keyword>
<evidence type="ECO:0000256" key="4">
    <source>
        <dbReference type="ARBA" id="ARBA00022679"/>
    </source>
</evidence>
<reference evidence="18" key="1">
    <citation type="submission" date="2016-10" db="EMBL/GenBank/DDBJ databases">
        <authorList>
            <person name="Varghese N."/>
            <person name="Submissions S."/>
        </authorList>
    </citation>
    <scope>NUCLEOTIDE SEQUENCE [LARGE SCALE GENOMIC DNA]</scope>
    <source>
        <strain evidence="18">DSM 19891</strain>
    </source>
</reference>
<dbReference type="InterPro" id="IPR005467">
    <property type="entry name" value="His_kinase_dom"/>
</dbReference>
<evidence type="ECO:0000256" key="11">
    <source>
        <dbReference type="ARBA" id="ARBA00023163"/>
    </source>
</evidence>
<evidence type="ECO:0000256" key="6">
    <source>
        <dbReference type="ARBA" id="ARBA00022777"/>
    </source>
</evidence>
<evidence type="ECO:0000313" key="17">
    <source>
        <dbReference type="EMBL" id="SFR76612.1"/>
    </source>
</evidence>
<keyword evidence="8" id="KW-0902">Two-component regulatory system</keyword>
<evidence type="ECO:0000256" key="10">
    <source>
        <dbReference type="ARBA" id="ARBA00023125"/>
    </source>
</evidence>
<dbReference type="Proteomes" id="UP000199462">
    <property type="component" value="Unassembled WGS sequence"/>
</dbReference>
<dbReference type="InterPro" id="IPR036890">
    <property type="entry name" value="HATPase_C_sf"/>
</dbReference>
<dbReference type="InterPro" id="IPR015943">
    <property type="entry name" value="WD40/YVTN_repeat-like_dom_sf"/>
</dbReference>
<dbReference type="InterPro" id="IPR036097">
    <property type="entry name" value="HisK_dim/P_sf"/>
</dbReference>
<keyword evidence="9" id="KW-0805">Transcription regulation</keyword>
<keyword evidence="13" id="KW-0175">Coiled coil</keyword>
<dbReference type="Pfam" id="PF00072">
    <property type="entry name" value="Response_reg"/>
    <property type="match status" value="1"/>
</dbReference>
<keyword evidence="3 12" id="KW-0597">Phosphoprotein</keyword>
<feature type="domain" description="Histidine kinase" evidence="15">
    <location>
        <begin position="837"/>
        <end position="1060"/>
    </location>
</feature>
<sequence>MEETQILYSIYSKNRFKLLFLLSLVLNVTFHCVYSQQVSEIGLPYIQNYSSDQYKGASQNWDILQSKEGIIYIGNNEGILEYDGTSWRTIQLPNFGVARAMAIDENNRIYVGGYNELGYLEPDNSGLLKFTSLKEDLEDKNFQQIEDISAHNNIVYFRSEQKIFEWKNNAFSIHDAPSGFNLCKTIGENVFVVKNKVELIKISANDSQEIINASTAGIKAITDVALYKNNELLLLTYGQGLFVTNKGKIEPLNLNTSIFLEKWLARRILKLRNGNYVIGTIKNGIITIDQDGNIVQAVNKDLGLQDNAIFRLFEDQQKGVWAATNNGVSRIELQSPYSIFDDRKGIEGYVNDIILYNGKIYAANYNGVLRLEEDSIEGHKLFKNVGPSVSSTKISSKQAIEFLISKDTLFAGTRAGLFVFVNHKLVQQIDLQSGALFRSKKNPKRIYVGLIDGLASIIYKNGKWQNDGKINGIVDDIREIVEDSDGNLWLESQNDGVWKVTTNLGKQQPVVKHFKANEELPEGILFLRFIKDKVLFNIDHDVYSYNKQNDSIIRDSSINELLKLPGEISLKREDKKGNLWMFAQIKKDDKRRSRIKAIKTKDGNYMIQKNFDERITQDVGVAHFPEDNNVVWYGGSGGIIRHDLDVGTESSKNFKTLIRKVTFLKDSLLYGGARTEVKPPSLKFKENALRFEYSSTSFDDESQNQFQYILEGFDEDWSEWTSETKKDYTNISEGDYSFKVRSKNVFNHVSTEDNYSFAVLPPWYRTWWAYVVYVLGTIGIVGLYSKWRSNELQKKNIRLENIINNRTQEIRQKNELLSHQTEQLELLNEAKTKLYSNITHEFRTPLTVILGMADTLKSKVKEESFEGAENSLEMIRRNGKNLLQLVNEMLDLAKVESGSMELNLVQTDAIPFVKYLSESFHSLAQSKNINLTIYSEIDSLEMDIDVNKVASIISNLLSNAIKFTPAHGKIIVHLNKIKSKEIEFFQLKVQDNGLGLAEDDIAHLFDRFYQVENESSHKQQGTGIGLSLANEFVELMKGTIAVESTFGKGSTFIVQLPVTNKAIKTADAKITVEPSLNKTTLIVKTIPPFLDETSTLPLALIIEDNDDVAHYLKTCLKGKYQTLHANNGNIGIEMAYEKIPDIIISDVMMPGKDGYEVCATLKTDERTDHIPIILLTAKVTTADRLTGLTHGADAYLGKPFIKEELFTRLDQLILVRKKLIGKLEKHGFAALVKNKIENPQTKFLQHVIKVIHDNLDDADFGTSQLAKEIHLSESQIYRKLKAITDKSTAVFIRSIRLQKAKELIETTNKTISEIAYEVGFNDPSWFSRAFKDEFGISPSSIHK</sequence>
<dbReference type="SUPFAM" id="SSF46689">
    <property type="entry name" value="Homeodomain-like"/>
    <property type="match status" value="1"/>
</dbReference>
<dbReference type="InterPro" id="IPR018060">
    <property type="entry name" value="HTH_AraC"/>
</dbReference>
<dbReference type="CDD" id="cd17574">
    <property type="entry name" value="REC_OmpR"/>
    <property type="match status" value="1"/>
</dbReference>
<dbReference type="SUPFAM" id="SSF47384">
    <property type="entry name" value="Homodimeric domain of signal transducing histidine kinase"/>
    <property type="match status" value="1"/>
</dbReference>
<dbReference type="EMBL" id="FOYX01000002">
    <property type="protein sequence ID" value="SFR76612.1"/>
    <property type="molecule type" value="Genomic_DNA"/>
</dbReference>
<feature type="domain" description="Response regulatory" evidence="16">
    <location>
        <begin position="1098"/>
        <end position="1213"/>
    </location>
</feature>
<dbReference type="SUPFAM" id="SSF63829">
    <property type="entry name" value="Calcium-dependent phosphotriesterase"/>
    <property type="match status" value="1"/>
</dbReference>
<dbReference type="EC" id="2.7.13.3" evidence="2"/>
<dbReference type="InterPro" id="IPR003594">
    <property type="entry name" value="HATPase_dom"/>
</dbReference>
<keyword evidence="10" id="KW-0238">DNA-binding</keyword>
<dbReference type="Gene3D" id="1.10.10.60">
    <property type="entry name" value="Homeodomain-like"/>
    <property type="match status" value="1"/>
</dbReference>
<dbReference type="PROSITE" id="PS00041">
    <property type="entry name" value="HTH_ARAC_FAMILY_1"/>
    <property type="match status" value="1"/>
</dbReference>
<dbReference type="InterPro" id="IPR004358">
    <property type="entry name" value="Sig_transdc_His_kin-like_C"/>
</dbReference>
<dbReference type="Gene3D" id="3.40.50.2300">
    <property type="match status" value="1"/>
</dbReference>
<dbReference type="SMART" id="SM00388">
    <property type="entry name" value="HisKA"/>
    <property type="match status" value="1"/>
</dbReference>
<organism evidence="17 18">
    <name type="scientific">Maribacter stanieri</name>
    <dbReference type="NCBI Taxonomy" id="440514"/>
    <lineage>
        <taxon>Bacteria</taxon>
        <taxon>Pseudomonadati</taxon>
        <taxon>Bacteroidota</taxon>
        <taxon>Flavobacteriia</taxon>
        <taxon>Flavobacteriales</taxon>
        <taxon>Flavobacteriaceae</taxon>
        <taxon>Maribacter</taxon>
    </lineage>
</organism>
<dbReference type="PANTHER" id="PTHR43547">
    <property type="entry name" value="TWO-COMPONENT HISTIDINE KINASE"/>
    <property type="match status" value="1"/>
</dbReference>
<feature type="coiled-coil region" evidence="13">
    <location>
        <begin position="789"/>
        <end position="830"/>
    </location>
</feature>
<evidence type="ECO:0000256" key="5">
    <source>
        <dbReference type="ARBA" id="ARBA00022741"/>
    </source>
</evidence>
<dbReference type="SMART" id="SM00342">
    <property type="entry name" value="HTH_ARAC"/>
    <property type="match status" value="1"/>
</dbReference>
<evidence type="ECO:0000256" key="1">
    <source>
        <dbReference type="ARBA" id="ARBA00000085"/>
    </source>
</evidence>
<gene>
    <name evidence="17" type="ORF">SAMN04488010_2578</name>
</gene>
<dbReference type="Pfam" id="PF12833">
    <property type="entry name" value="HTH_18"/>
    <property type="match status" value="1"/>
</dbReference>
<dbReference type="RefSeq" id="WP_091903361.1">
    <property type="nucleotide sequence ID" value="NZ_FOYX01000002.1"/>
</dbReference>
<dbReference type="SMART" id="SM00387">
    <property type="entry name" value="HATPase_c"/>
    <property type="match status" value="1"/>
</dbReference>
<proteinExistence type="predicted"/>
<name>A0A1I6JCH5_9FLAO</name>
<dbReference type="PROSITE" id="PS50109">
    <property type="entry name" value="HIS_KIN"/>
    <property type="match status" value="1"/>
</dbReference>
<dbReference type="InterPro" id="IPR003661">
    <property type="entry name" value="HisK_dim/P_dom"/>
</dbReference>
<keyword evidence="11" id="KW-0804">Transcription</keyword>
<dbReference type="Pfam" id="PF07495">
    <property type="entry name" value="Y_Y_Y"/>
    <property type="match status" value="1"/>
</dbReference>
<keyword evidence="4" id="KW-0808">Transferase</keyword>
<evidence type="ECO:0000256" key="13">
    <source>
        <dbReference type="SAM" id="Coils"/>
    </source>
</evidence>
<dbReference type="CDD" id="cd00082">
    <property type="entry name" value="HisKA"/>
    <property type="match status" value="1"/>
</dbReference>
<evidence type="ECO:0000256" key="12">
    <source>
        <dbReference type="PROSITE-ProRule" id="PRU00169"/>
    </source>
</evidence>
<comment type="catalytic activity">
    <reaction evidence="1">
        <text>ATP + protein L-histidine = ADP + protein N-phospho-L-histidine.</text>
        <dbReference type="EC" id="2.7.13.3"/>
    </reaction>
</comment>
<evidence type="ECO:0000259" key="14">
    <source>
        <dbReference type="PROSITE" id="PS01124"/>
    </source>
</evidence>
<dbReference type="GO" id="GO:0000155">
    <property type="term" value="F:phosphorelay sensor kinase activity"/>
    <property type="evidence" value="ECO:0007669"/>
    <property type="project" value="InterPro"/>
</dbReference>
<dbReference type="InterPro" id="IPR009057">
    <property type="entry name" value="Homeodomain-like_sf"/>
</dbReference>
<dbReference type="STRING" id="440514.SAMN04488010_2578"/>
<evidence type="ECO:0000256" key="8">
    <source>
        <dbReference type="ARBA" id="ARBA00023012"/>
    </source>
</evidence>
<feature type="modified residue" description="4-aspartylphosphate" evidence="12">
    <location>
        <position position="1146"/>
    </location>
</feature>
<dbReference type="InterPro" id="IPR013783">
    <property type="entry name" value="Ig-like_fold"/>
</dbReference>
<keyword evidence="5" id="KW-0547">Nucleotide-binding</keyword>
<dbReference type="Gene3D" id="2.60.40.10">
    <property type="entry name" value="Immunoglobulins"/>
    <property type="match status" value="1"/>
</dbReference>
<dbReference type="InterPro" id="IPR011006">
    <property type="entry name" value="CheY-like_superfamily"/>
</dbReference>
<feature type="domain" description="HTH araC/xylS-type" evidence="14">
    <location>
        <begin position="1245"/>
        <end position="1343"/>
    </location>
</feature>
<dbReference type="InterPro" id="IPR001789">
    <property type="entry name" value="Sig_transdc_resp-reg_receiver"/>
</dbReference>
<evidence type="ECO:0000259" key="16">
    <source>
        <dbReference type="PROSITE" id="PS50110"/>
    </source>
</evidence>
<evidence type="ECO:0000256" key="2">
    <source>
        <dbReference type="ARBA" id="ARBA00012438"/>
    </source>
</evidence>
<dbReference type="FunFam" id="3.30.565.10:FF:000037">
    <property type="entry name" value="Hybrid sensor histidine kinase/response regulator"/>
    <property type="match status" value="1"/>
</dbReference>
<dbReference type="Gene3D" id="1.10.287.130">
    <property type="match status" value="1"/>
</dbReference>
<evidence type="ECO:0000256" key="3">
    <source>
        <dbReference type="ARBA" id="ARBA00022553"/>
    </source>
</evidence>
<evidence type="ECO:0000256" key="7">
    <source>
        <dbReference type="ARBA" id="ARBA00022840"/>
    </source>
</evidence>
<keyword evidence="6 17" id="KW-0418">Kinase</keyword>
<dbReference type="PRINTS" id="PR00344">
    <property type="entry name" value="BCTRLSENSOR"/>
</dbReference>
<dbReference type="GO" id="GO:0003700">
    <property type="term" value="F:DNA-binding transcription factor activity"/>
    <property type="evidence" value="ECO:0007669"/>
    <property type="project" value="InterPro"/>
</dbReference>
<protein>
    <recommendedName>
        <fullName evidence="2">histidine kinase</fullName>
        <ecNumber evidence="2">2.7.13.3</ecNumber>
    </recommendedName>
</protein>